<evidence type="ECO:0000313" key="1">
    <source>
        <dbReference type="EMBL" id="KAJ2972670.1"/>
    </source>
</evidence>
<keyword evidence="2" id="KW-1185">Reference proteome</keyword>
<reference evidence="1" key="1">
    <citation type="submission" date="2022-08" db="EMBL/GenBank/DDBJ databases">
        <title>Genome Sequence of Lecanicillium fungicola.</title>
        <authorList>
            <person name="Buettner E."/>
        </authorList>
    </citation>
    <scope>NUCLEOTIDE SEQUENCE</scope>
    <source>
        <strain evidence="1">Babe33</strain>
    </source>
</reference>
<protein>
    <submittedName>
        <fullName evidence="1">Uncharacterized protein</fullName>
    </submittedName>
</protein>
<accession>A0ACC1N0Q8</accession>
<name>A0ACC1N0Q8_9HYPO</name>
<comment type="caution">
    <text evidence="1">The sequence shown here is derived from an EMBL/GenBank/DDBJ whole genome shotgun (WGS) entry which is preliminary data.</text>
</comment>
<dbReference type="Proteomes" id="UP001143910">
    <property type="component" value="Unassembled WGS sequence"/>
</dbReference>
<sequence length="151" mass="17193">MPVWKIYHSPNIFTDQDKATIAKGATDYYVGVDLPAFYVHVFFIPVAKEDNLTAGIQQDRFVFMELDHIARNLGPDWGKWRTDRLKNGIDSVMMPFTTHKGIHLEYCVLEGPAVLWRIDGVDPPESFGPDEQAQAEENRKLLAEKYGTATH</sequence>
<gene>
    <name evidence="1" type="ORF">NQ176_g7027</name>
</gene>
<evidence type="ECO:0000313" key="2">
    <source>
        <dbReference type="Proteomes" id="UP001143910"/>
    </source>
</evidence>
<organism evidence="1 2">
    <name type="scientific">Zarea fungicola</name>
    <dbReference type="NCBI Taxonomy" id="93591"/>
    <lineage>
        <taxon>Eukaryota</taxon>
        <taxon>Fungi</taxon>
        <taxon>Dikarya</taxon>
        <taxon>Ascomycota</taxon>
        <taxon>Pezizomycotina</taxon>
        <taxon>Sordariomycetes</taxon>
        <taxon>Hypocreomycetidae</taxon>
        <taxon>Hypocreales</taxon>
        <taxon>Cordycipitaceae</taxon>
        <taxon>Zarea</taxon>
    </lineage>
</organism>
<dbReference type="EMBL" id="JANJQO010001105">
    <property type="protein sequence ID" value="KAJ2972670.1"/>
    <property type="molecule type" value="Genomic_DNA"/>
</dbReference>
<proteinExistence type="predicted"/>